<dbReference type="RefSeq" id="WP_270951134.1">
    <property type="nucleotide sequence ID" value="NZ_JAQGLA010000042.1"/>
</dbReference>
<feature type="domain" description="Nudix hydrolase" evidence="5">
    <location>
        <begin position="23"/>
        <end position="152"/>
    </location>
</feature>
<dbReference type="Pfam" id="PF00293">
    <property type="entry name" value="NUDIX"/>
    <property type="match status" value="1"/>
</dbReference>
<protein>
    <submittedName>
        <fullName evidence="6">NUDIX hydrolase</fullName>
    </submittedName>
</protein>
<evidence type="ECO:0000313" key="7">
    <source>
        <dbReference type="Proteomes" id="UP001210380"/>
    </source>
</evidence>
<dbReference type="PRINTS" id="PR00502">
    <property type="entry name" value="NUDIXFAMILY"/>
</dbReference>
<evidence type="ECO:0000256" key="3">
    <source>
        <dbReference type="RuleBase" id="RU003476"/>
    </source>
</evidence>
<keyword evidence="2 3" id="KW-0378">Hydrolase</keyword>
<dbReference type="InterPro" id="IPR015797">
    <property type="entry name" value="NUDIX_hydrolase-like_dom_sf"/>
</dbReference>
<dbReference type="SMART" id="SM00855">
    <property type="entry name" value="PGAM"/>
    <property type="match status" value="1"/>
</dbReference>
<dbReference type="Gene3D" id="3.40.50.1240">
    <property type="entry name" value="Phosphoglycerate mutase-like"/>
    <property type="match status" value="1"/>
</dbReference>
<dbReference type="Pfam" id="PF00300">
    <property type="entry name" value="His_Phos_1"/>
    <property type="match status" value="1"/>
</dbReference>
<dbReference type="SUPFAM" id="SSF55811">
    <property type="entry name" value="Nudix"/>
    <property type="match status" value="1"/>
</dbReference>
<dbReference type="Gene3D" id="3.90.79.10">
    <property type="entry name" value="Nucleoside Triphosphate Pyrophosphohydrolase"/>
    <property type="match status" value="1"/>
</dbReference>
<dbReference type="PROSITE" id="PS00893">
    <property type="entry name" value="NUDIX_BOX"/>
    <property type="match status" value="1"/>
</dbReference>
<proteinExistence type="inferred from homology"/>
<dbReference type="InterPro" id="IPR000086">
    <property type="entry name" value="NUDIX_hydrolase_dom"/>
</dbReference>
<dbReference type="CDD" id="cd07067">
    <property type="entry name" value="HP_PGM_like"/>
    <property type="match status" value="1"/>
</dbReference>
<gene>
    <name evidence="6" type="ORF">OU415_23005</name>
</gene>
<evidence type="ECO:0000256" key="4">
    <source>
        <dbReference type="SAM" id="MobiDB-lite"/>
    </source>
</evidence>
<evidence type="ECO:0000256" key="2">
    <source>
        <dbReference type="ARBA" id="ARBA00022801"/>
    </source>
</evidence>
<dbReference type="Proteomes" id="UP001210380">
    <property type="component" value="Unassembled WGS sequence"/>
</dbReference>
<dbReference type="InterPro" id="IPR020084">
    <property type="entry name" value="NUDIX_hydrolase_CS"/>
</dbReference>
<feature type="region of interest" description="Disordered" evidence="4">
    <location>
        <begin position="1"/>
        <end position="22"/>
    </location>
</feature>
<evidence type="ECO:0000256" key="1">
    <source>
        <dbReference type="ARBA" id="ARBA00005582"/>
    </source>
</evidence>
<dbReference type="PANTHER" id="PTHR21340">
    <property type="entry name" value="DIADENOSINE 5,5-P1,P4-TETRAPHOSPHATE PYROPHOSPHOHYDROLASE MUTT"/>
    <property type="match status" value="1"/>
</dbReference>
<comment type="similarity">
    <text evidence="1 3">Belongs to the Nudix hydrolase family.</text>
</comment>
<evidence type="ECO:0000259" key="5">
    <source>
        <dbReference type="PROSITE" id="PS51462"/>
    </source>
</evidence>
<accession>A0ABT4V2Y1</accession>
<dbReference type="InterPro" id="IPR013078">
    <property type="entry name" value="His_Pase_superF_clade-1"/>
</dbReference>
<dbReference type="EMBL" id="JAQGLA010000042">
    <property type="protein sequence ID" value="MDA3628319.1"/>
    <property type="molecule type" value="Genomic_DNA"/>
</dbReference>
<dbReference type="PROSITE" id="PS51462">
    <property type="entry name" value="NUDIX"/>
    <property type="match status" value="1"/>
</dbReference>
<evidence type="ECO:0000313" key="6">
    <source>
        <dbReference type="EMBL" id="MDA3628319.1"/>
    </source>
</evidence>
<dbReference type="InterPro" id="IPR051325">
    <property type="entry name" value="Nudix_hydrolase_domain"/>
</dbReference>
<dbReference type="CDD" id="cd03673">
    <property type="entry name" value="NUDIX_Ap6A_hydrolase"/>
    <property type="match status" value="1"/>
</dbReference>
<dbReference type="InterPro" id="IPR020476">
    <property type="entry name" value="Nudix_hydrolase"/>
</dbReference>
<dbReference type="InterPro" id="IPR029033">
    <property type="entry name" value="His_PPase_superfam"/>
</dbReference>
<comment type="caution">
    <text evidence="6">The sequence shown here is derived from an EMBL/GenBank/DDBJ whole genome shotgun (WGS) entry which is preliminary data.</text>
</comment>
<organism evidence="6 7">
    <name type="scientific">Saccharopolyspora oryzae</name>
    <dbReference type="NCBI Taxonomy" id="2997343"/>
    <lineage>
        <taxon>Bacteria</taxon>
        <taxon>Bacillati</taxon>
        <taxon>Actinomycetota</taxon>
        <taxon>Actinomycetes</taxon>
        <taxon>Pseudonocardiales</taxon>
        <taxon>Pseudonocardiaceae</taxon>
        <taxon>Saccharopolyspora</taxon>
    </lineage>
</organism>
<sequence>MSVTENQPGTEKIDGEPTDVPGRTVRAAGAVLWRDGSGGPEVAVVHRPRYDDWSLPKGKLDPGELPAHAAVREVAEETGFSCVLSRFLTRVNYAVPAAGGTAEKVVDYFAARACGGSFAPNSEVDDLRWLPVARARELVSYPHDGRVLDVFEQLPTELATVLLVRHAKAGKRSDWNGDDVLRPLTEAGRQQRDALHSLLPLFGPTRVHSAPRLRCEQTVAPIAADLGVDIEPEPLFSEEGFVSDPAAAVERMVRVAAGNGPALVCSQGGAIPDLVARLADSGALGDRPGLRPGEVASRKGSVWILSFRRDSATSNGNGPSLHLAAADYLEDPIP</sequence>
<dbReference type="GO" id="GO:0016787">
    <property type="term" value="F:hydrolase activity"/>
    <property type="evidence" value="ECO:0007669"/>
    <property type="project" value="UniProtKB-KW"/>
</dbReference>
<reference evidence="6 7" key="1">
    <citation type="submission" date="2022-11" db="EMBL/GenBank/DDBJ databases">
        <title>Draft genome sequence of Saccharopolyspora sp. WRP15-2 isolated from rhizosphere soils of wild rice in Thailand.</title>
        <authorList>
            <person name="Duangmal K."/>
            <person name="Kammanee S."/>
            <person name="Muangham S."/>
        </authorList>
    </citation>
    <scope>NUCLEOTIDE SEQUENCE [LARGE SCALE GENOMIC DNA]</scope>
    <source>
        <strain evidence="6 7">WRP15-2</strain>
    </source>
</reference>
<keyword evidence="7" id="KW-1185">Reference proteome</keyword>
<name>A0ABT4V2Y1_9PSEU</name>
<dbReference type="PANTHER" id="PTHR21340:SF0">
    <property type="entry name" value="BIS(5'-NUCLEOSYL)-TETRAPHOSPHATASE [ASYMMETRICAL]"/>
    <property type="match status" value="1"/>
</dbReference>
<dbReference type="SUPFAM" id="SSF53254">
    <property type="entry name" value="Phosphoglycerate mutase-like"/>
    <property type="match status" value="1"/>
</dbReference>